<dbReference type="Proteomes" id="UP000019666">
    <property type="component" value="Unassembled WGS sequence"/>
</dbReference>
<evidence type="ECO:0000313" key="1">
    <source>
        <dbReference type="EMBL" id="EYD75382.1"/>
    </source>
</evidence>
<comment type="caution">
    <text evidence="1">The sequence shown here is derived from an EMBL/GenBank/DDBJ whole genome shotgun (WGS) entry which is preliminary data.</text>
</comment>
<proteinExistence type="predicted"/>
<accession>A0A017HLJ9</accession>
<gene>
    <name evidence="1" type="ORF">Rumeso_03029</name>
</gene>
<sequence>MAQISLQPKTDTIQAHFVPVAKRWSDVDPTCRLDVVATLIRGRA</sequence>
<dbReference type="HOGENOM" id="CLU_3221581_0_0_5"/>
<dbReference type="STRING" id="442562.Rumeso_03029"/>
<reference evidence="1 2" key="1">
    <citation type="submission" date="2013-02" db="EMBL/GenBank/DDBJ databases">
        <authorList>
            <person name="Fiebig A."/>
            <person name="Goeker M."/>
            <person name="Klenk H.-P.P."/>
        </authorList>
    </citation>
    <scope>NUCLEOTIDE SEQUENCE [LARGE SCALE GENOMIC DNA]</scope>
    <source>
        <strain evidence="1 2">DSM 19309</strain>
    </source>
</reference>
<dbReference type="EMBL" id="AOSK01000083">
    <property type="protein sequence ID" value="EYD75382.1"/>
    <property type="molecule type" value="Genomic_DNA"/>
</dbReference>
<name>A0A017HLJ9_9RHOB</name>
<keyword evidence="2" id="KW-1185">Reference proteome</keyword>
<protein>
    <submittedName>
        <fullName evidence="1">Uncharacterized protein</fullName>
    </submittedName>
</protein>
<evidence type="ECO:0000313" key="2">
    <source>
        <dbReference type="Proteomes" id="UP000019666"/>
    </source>
</evidence>
<organism evidence="1 2">
    <name type="scientific">Rubellimicrobium mesophilum DSM 19309</name>
    <dbReference type="NCBI Taxonomy" id="442562"/>
    <lineage>
        <taxon>Bacteria</taxon>
        <taxon>Pseudomonadati</taxon>
        <taxon>Pseudomonadota</taxon>
        <taxon>Alphaproteobacteria</taxon>
        <taxon>Rhodobacterales</taxon>
        <taxon>Roseobacteraceae</taxon>
        <taxon>Rubellimicrobium</taxon>
    </lineage>
</organism>
<dbReference type="AlphaFoldDB" id="A0A017HLJ9"/>